<reference evidence="2" key="3">
    <citation type="submission" date="2015-02" db="UniProtKB">
        <authorList>
            <consortium name="EnsemblProtists"/>
        </authorList>
    </citation>
    <scope>IDENTIFICATION</scope>
    <source>
        <strain evidence="2">DAOM BR144</strain>
    </source>
</reference>
<dbReference type="AlphaFoldDB" id="K3WQQ7"/>
<protein>
    <recommendedName>
        <fullName evidence="1">Retrovirus-related Pol polyprotein from transposon TNT 1-94-like beta-barrel domain-containing protein</fullName>
    </recommendedName>
</protein>
<dbReference type="Proteomes" id="UP000019132">
    <property type="component" value="Unassembled WGS sequence"/>
</dbReference>
<feature type="domain" description="Retrovirus-related Pol polyprotein from transposon TNT 1-94-like beta-barrel" evidence="1">
    <location>
        <begin position="1"/>
        <end position="82"/>
    </location>
</feature>
<dbReference type="VEuPathDB" id="FungiDB:PYU1_G007283"/>
<accession>K3WQQ7</accession>
<dbReference type="EnsemblProtists" id="PYU1_T007299">
    <property type="protein sequence ID" value="PYU1_T007299"/>
    <property type="gene ID" value="PYU1_G007283"/>
</dbReference>
<dbReference type="OMA" id="FSRTRCT"/>
<proteinExistence type="predicted"/>
<sequence>MVDSGCTRHTVYQIGWLKIFEHYTGSITVGGKKELPITGIGVVNLQVTNSKGVHGVITLKDVLYVPDMRFNLLSVAQALKNDFRLTFSRSDKRIFFYGKDFKLHARLA</sequence>
<evidence type="ECO:0000313" key="3">
    <source>
        <dbReference type="Proteomes" id="UP000019132"/>
    </source>
</evidence>
<evidence type="ECO:0000313" key="2">
    <source>
        <dbReference type="EnsemblProtists" id="PYU1_T007299"/>
    </source>
</evidence>
<dbReference type="InParanoid" id="K3WQQ7"/>
<dbReference type="eggNOG" id="KOG0017">
    <property type="taxonomic scope" value="Eukaryota"/>
</dbReference>
<dbReference type="EMBL" id="GL376629">
    <property type="status" value="NOT_ANNOTATED_CDS"/>
    <property type="molecule type" value="Genomic_DNA"/>
</dbReference>
<organism evidence="2 3">
    <name type="scientific">Globisporangium ultimum (strain ATCC 200006 / CBS 805.95 / DAOM BR144)</name>
    <name type="common">Pythium ultimum</name>
    <dbReference type="NCBI Taxonomy" id="431595"/>
    <lineage>
        <taxon>Eukaryota</taxon>
        <taxon>Sar</taxon>
        <taxon>Stramenopiles</taxon>
        <taxon>Oomycota</taxon>
        <taxon>Peronosporomycetes</taxon>
        <taxon>Pythiales</taxon>
        <taxon>Pythiaceae</taxon>
        <taxon>Globisporangium</taxon>
    </lineage>
</organism>
<evidence type="ECO:0000259" key="1">
    <source>
        <dbReference type="Pfam" id="PF22936"/>
    </source>
</evidence>
<dbReference type="HOGENOM" id="CLU_2202321_0_0_1"/>
<reference evidence="3" key="1">
    <citation type="journal article" date="2010" name="Genome Biol.">
        <title>Genome sequence of the necrotrophic plant pathogen Pythium ultimum reveals original pathogenicity mechanisms and effector repertoire.</title>
        <authorList>
            <person name="Levesque C.A."/>
            <person name="Brouwer H."/>
            <person name="Cano L."/>
            <person name="Hamilton J.P."/>
            <person name="Holt C."/>
            <person name="Huitema E."/>
            <person name="Raffaele S."/>
            <person name="Robideau G.P."/>
            <person name="Thines M."/>
            <person name="Win J."/>
            <person name="Zerillo M.M."/>
            <person name="Beakes G.W."/>
            <person name="Boore J.L."/>
            <person name="Busam D."/>
            <person name="Dumas B."/>
            <person name="Ferriera S."/>
            <person name="Fuerstenberg S.I."/>
            <person name="Gachon C.M."/>
            <person name="Gaulin E."/>
            <person name="Govers F."/>
            <person name="Grenville-Briggs L."/>
            <person name="Horner N."/>
            <person name="Hostetler J."/>
            <person name="Jiang R.H."/>
            <person name="Johnson J."/>
            <person name="Krajaejun T."/>
            <person name="Lin H."/>
            <person name="Meijer H.J."/>
            <person name="Moore B."/>
            <person name="Morris P."/>
            <person name="Phuntmart V."/>
            <person name="Puiu D."/>
            <person name="Shetty J."/>
            <person name="Stajich J.E."/>
            <person name="Tripathy S."/>
            <person name="Wawra S."/>
            <person name="van West P."/>
            <person name="Whitty B.R."/>
            <person name="Coutinho P.M."/>
            <person name="Henrissat B."/>
            <person name="Martin F."/>
            <person name="Thomas P.D."/>
            <person name="Tyler B.M."/>
            <person name="De Vries R.P."/>
            <person name="Kamoun S."/>
            <person name="Yandell M."/>
            <person name="Tisserat N."/>
            <person name="Buell C.R."/>
        </authorList>
    </citation>
    <scope>NUCLEOTIDE SEQUENCE</scope>
    <source>
        <strain evidence="3">DAOM:BR144</strain>
    </source>
</reference>
<reference evidence="3" key="2">
    <citation type="submission" date="2010-04" db="EMBL/GenBank/DDBJ databases">
        <authorList>
            <person name="Buell R."/>
            <person name="Hamilton J."/>
            <person name="Hostetler J."/>
        </authorList>
    </citation>
    <scope>NUCLEOTIDE SEQUENCE [LARGE SCALE GENOMIC DNA]</scope>
    <source>
        <strain evidence="3">DAOM:BR144</strain>
    </source>
</reference>
<dbReference type="Pfam" id="PF22936">
    <property type="entry name" value="Pol_BBD"/>
    <property type="match status" value="1"/>
</dbReference>
<keyword evidence="3" id="KW-1185">Reference proteome</keyword>
<dbReference type="InterPro" id="IPR054722">
    <property type="entry name" value="PolX-like_BBD"/>
</dbReference>
<dbReference type="STRING" id="431595.K3WQQ7"/>
<name>K3WQQ7_GLOUD</name>